<reference evidence="1" key="2">
    <citation type="journal article" date="2015" name="Fish Shellfish Immunol.">
        <title>Early steps in the European eel (Anguilla anguilla)-Vibrio vulnificus interaction in the gills: Role of the RtxA13 toxin.</title>
        <authorList>
            <person name="Callol A."/>
            <person name="Pajuelo D."/>
            <person name="Ebbesson L."/>
            <person name="Teles M."/>
            <person name="MacKenzie S."/>
            <person name="Amaro C."/>
        </authorList>
    </citation>
    <scope>NUCLEOTIDE SEQUENCE</scope>
</reference>
<sequence>MHVYVASSDASLLLTLPSVPHVQQILHLLQCYTGQKRIGSKVDIPV</sequence>
<evidence type="ECO:0000313" key="1">
    <source>
        <dbReference type="EMBL" id="JAH19509.1"/>
    </source>
</evidence>
<proteinExistence type="predicted"/>
<name>A0A0E9QRP4_ANGAN</name>
<dbReference type="EMBL" id="GBXM01089068">
    <property type="protein sequence ID" value="JAH19509.1"/>
    <property type="molecule type" value="Transcribed_RNA"/>
</dbReference>
<organism evidence="1">
    <name type="scientific">Anguilla anguilla</name>
    <name type="common">European freshwater eel</name>
    <name type="synonym">Muraena anguilla</name>
    <dbReference type="NCBI Taxonomy" id="7936"/>
    <lineage>
        <taxon>Eukaryota</taxon>
        <taxon>Metazoa</taxon>
        <taxon>Chordata</taxon>
        <taxon>Craniata</taxon>
        <taxon>Vertebrata</taxon>
        <taxon>Euteleostomi</taxon>
        <taxon>Actinopterygii</taxon>
        <taxon>Neopterygii</taxon>
        <taxon>Teleostei</taxon>
        <taxon>Anguilliformes</taxon>
        <taxon>Anguillidae</taxon>
        <taxon>Anguilla</taxon>
    </lineage>
</organism>
<protein>
    <submittedName>
        <fullName evidence="1">Uncharacterized protein</fullName>
    </submittedName>
</protein>
<reference evidence="1" key="1">
    <citation type="submission" date="2014-11" db="EMBL/GenBank/DDBJ databases">
        <authorList>
            <person name="Amaro Gonzalez C."/>
        </authorList>
    </citation>
    <scope>NUCLEOTIDE SEQUENCE</scope>
</reference>
<dbReference type="AlphaFoldDB" id="A0A0E9QRP4"/>
<accession>A0A0E9QRP4</accession>